<reference evidence="11 12" key="1">
    <citation type="journal article" date="2015" name="Microbiome">
        <title>Genomic resolution of linkages in carbon, nitrogen, and sulfur cycling among widespread estuary sediment bacteria.</title>
        <authorList>
            <person name="Baker B.J."/>
            <person name="Lazar C.S."/>
            <person name="Teske A.P."/>
            <person name="Dick G.J."/>
        </authorList>
    </citation>
    <scope>NUCLEOTIDE SEQUENCE [LARGE SCALE GENOMIC DNA]</scope>
    <source>
        <strain evidence="11">SM23_60</strain>
    </source>
</reference>
<evidence type="ECO:0000256" key="8">
    <source>
        <dbReference type="ARBA" id="ARBA00023264"/>
    </source>
</evidence>
<keyword evidence="7" id="KW-0594">Phospholipid biosynthesis</keyword>
<comment type="catalytic activity">
    <reaction evidence="1">
        <text>a fatty acyl-[ACP] + phosphate = an acyl phosphate + holo-[ACP]</text>
        <dbReference type="Rhea" id="RHEA:42292"/>
        <dbReference type="Rhea" id="RHEA-COMP:9685"/>
        <dbReference type="Rhea" id="RHEA-COMP:14125"/>
        <dbReference type="ChEBI" id="CHEBI:43474"/>
        <dbReference type="ChEBI" id="CHEBI:59918"/>
        <dbReference type="ChEBI" id="CHEBI:64479"/>
        <dbReference type="ChEBI" id="CHEBI:138651"/>
        <dbReference type="EC" id="2.3.1.274"/>
    </reaction>
</comment>
<name>A0A0S8G897_UNCW3</name>
<evidence type="ECO:0000256" key="1">
    <source>
        <dbReference type="ARBA" id="ARBA00001232"/>
    </source>
</evidence>
<evidence type="ECO:0000256" key="4">
    <source>
        <dbReference type="ARBA" id="ARBA00022516"/>
    </source>
</evidence>
<keyword evidence="6" id="KW-0443">Lipid metabolism</keyword>
<sequence>MRIGFDLMGSDAAPSSELETLKLLLEDPVSDLVVCGRGDFEQHVADLGYEFQLADEVIGMHEIPSVAIRKKKKSSIGVLMNLLKTRQVDAVVSAGNTGAILGFGMIALGKISGLSRPGLAITFPAETGYSIVLDVGANISPKSIDYYNYGIMGAILAEAVMAKKNPRVAILNIGSESMKGDEVKKKAYQMLESSALNFIGNIEGNHIMKGFADVIICDGFTGNVLVKFTEGMIDTVWSMLREEVDAIARRKFGQFLVRPAVKGLKARFNYE</sequence>
<dbReference type="GO" id="GO:0043811">
    <property type="term" value="F:phosphate:acyl-[acyl carrier protein] acyltransferase activity"/>
    <property type="evidence" value="ECO:0007669"/>
    <property type="project" value="UniProtKB-EC"/>
</dbReference>
<dbReference type="EMBL" id="LJUO01000139">
    <property type="protein sequence ID" value="KPK69102.1"/>
    <property type="molecule type" value="Genomic_DNA"/>
</dbReference>
<dbReference type="AlphaFoldDB" id="A0A0S8G897"/>
<protein>
    <recommendedName>
        <fullName evidence="9">phosphate acyltransferase</fullName>
        <ecNumber evidence="9">2.3.1.274</ecNumber>
    </recommendedName>
</protein>
<dbReference type="NCBIfam" id="TIGR00182">
    <property type="entry name" value="plsX"/>
    <property type="match status" value="1"/>
</dbReference>
<evidence type="ECO:0000256" key="10">
    <source>
        <dbReference type="ARBA" id="ARBA00046608"/>
    </source>
</evidence>
<dbReference type="Pfam" id="PF02504">
    <property type="entry name" value="FA_synthesis"/>
    <property type="match status" value="1"/>
</dbReference>
<dbReference type="HAMAP" id="MF_00019">
    <property type="entry name" value="PlsX"/>
    <property type="match status" value="1"/>
</dbReference>
<dbReference type="PANTHER" id="PTHR30100">
    <property type="entry name" value="FATTY ACID/PHOSPHOLIPID SYNTHESIS PROTEIN PLSX"/>
    <property type="match status" value="1"/>
</dbReference>
<dbReference type="GO" id="GO:0008654">
    <property type="term" value="P:phospholipid biosynthetic process"/>
    <property type="evidence" value="ECO:0007669"/>
    <property type="project" value="UniProtKB-KW"/>
</dbReference>
<keyword evidence="5" id="KW-0808">Transferase</keyword>
<comment type="subcellular location">
    <subcellularLocation>
        <location evidence="2">Cytoplasm</location>
    </subcellularLocation>
</comment>
<accession>A0A0S8G897</accession>
<comment type="subunit">
    <text evidence="10">Homodimer. Probably interacts with PlsY.</text>
</comment>
<dbReference type="EC" id="2.3.1.274" evidence="9"/>
<dbReference type="Proteomes" id="UP000051096">
    <property type="component" value="Unassembled WGS sequence"/>
</dbReference>
<evidence type="ECO:0000256" key="7">
    <source>
        <dbReference type="ARBA" id="ARBA00023209"/>
    </source>
</evidence>
<dbReference type="GO" id="GO:0006633">
    <property type="term" value="P:fatty acid biosynthetic process"/>
    <property type="evidence" value="ECO:0007669"/>
    <property type="project" value="InterPro"/>
</dbReference>
<evidence type="ECO:0000313" key="12">
    <source>
        <dbReference type="Proteomes" id="UP000051096"/>
    </source>
</evidence>
<evidence type="ECO:0000256" key="9">
    <source>
        <dbReference type="ARBA" id="ARBA00024069"/>
    </source>
</evidence>
<comment type="caution">
    <text evidence="11">The sequence shown here is derived from an EMBL/GenBank/DDBJ whole genome shotgun (WGS) entry which is preliminary data.</text>
</comment>
<evidence type="ECO:0000256" key="6">
    <source>
        <dbReference type="ARBA" id="ARBA00023098"/>
    </source>
</evidence>
<dbReference type="InterPro" id="IPR012281">
    <property type="entry name" value="Phospholipid_synth_PlsX-like"/>
</dbReference>
<evidence type="ECO:0000313" key="11">
    <source>
        <dbReference type="EMBL" id="KPK69102.1"/>
    </source>
</evidence>
<dbReference type="Gene3D" id="3.40.718.10">
    <property type="entry name" value="Isopropylmalate Dehydrogenase"/>
    <property type="match status" value="1"/>
</dbReference>
<evidence type="ECO:0000256" key="5">
    <source>
        <dbReference type="ARBA" id="ARBA00022679"/>
    </source>
</evidence>
<keyword evidence="3" id="KW-0963">Cytoplasm</keyword>
<evidence type="ECO:0000256" key="2">
    <source>
        <dbReference type="ARBA" id="ARBA00004496"/>
    </source>
</evidence>
<evidence type="ECO:0000256" key="3">
    <source>
        <dbReference type="ARBA" id="ARBA00022490"/>
    </source>
</evidence>
<dbReference type="SUPFAM" id="SSF53659">
    <property type="entry name" value="Isocitrate/Isopropylmalate dehydrogenase-like"/>
    <property type="match status" value="1"/>
</dbReference>
<organism evidence="11 12">
    <name type="scientific">candidate division WOR_3 bacterium SM23_60</name>
    <dbReference type="NCBI Taxonomy" id="1703780"/>
    <lineage>
        <taxon>Bacteria</taxon>
        <taxon>Bacteria division WOR-3</taxon>
    </lineage>
</organism>
<keyword evidence="8" id="KW-1208">Phospholipid metabolism</keyword>
<keyword evidence="4" id="KW-0444">Lipid biosynthesis</keyword>
<dbReference type="GO" id="GO:0005737">
    <property type="term" value="C:cytoplasm"/>
    <property type="evidence" value="ECO:0007669"/>
    <property type="project" value="UniProtKB-SubCell"/>
</dbReference>
<gene>
    <name evidence="11" type="ORF">AMJ87_10980</name>
</gene>
<proteinExistence type="inferred from homology"/>
<dbReference type="PANTHER" id="PTHR30100:SF1">
    <property type="entry name" value="PHOSPHATE ACYLTRANSFERASE"/>
    <property type="match status" value="1"/>
</dbReference>
<dbReference type="PATRIC" id="fig|1703780.3.peg.1612"/>
<feature type="non-terminal residue" evidence="11">
    <location>
        <position position="271"/>
    </location>
</feature>
<dbReference type="InterPro" id="IPR003664">
    <property type="entry name" value="FA_synthesis"/>
</dbReference>